<accession>A0A316I4T3</accession>
<gene>
    <name evidence="3" type="ORF">C8D88_103602</name>
</gene>
<sequence length="271" mass="29609">MESNRIAWETASRKHVDEYDELLDEARTRSALSPCELELLRPLLADSPAVVHLQSGHGLDDIALVAEGARSVVGVDFSSVAATAAQRRADELGANCRYVVAELPGAPLRDGCADLVYTGKGALIWMPDLDAWASDVARLARPGGHLFVHEAHPMVPLWTWDEDEPRIRPDRGYFERSHVNDTFPANGAVEWQTTLAGIITAVLGAGLELRHVAEHPEPFWRWGDLDAAAWRGQLPNTFTLLARKPSWGTGPTGPVPWCRAGRSGRWGTSAA</sequence>
<dbReference type="CDD" id="cd02440">
    <property type="entry name" value="AdoMet_MTases"/>
    <property type="match status" value="1"/>
</dbReference>
<proteinExistence type="predicted"/>
<organism evidence="3 4">
    <name type="scientific">Lentzea atacamensis</name>
    <dbReference type="NCBI Taxonomy" id="531938"/>
    <lineage>
        <taxon>Bacteria</taxon>
        <taxon>Bacillati</taxon>
        <taxon>Actinomycetota</taxon>
        <taxon>Actinomycetes</taxon>
        <taxon>Pseudonocardiales</taxon>
        <taxon>Pseudonocardiaceae</taxon>
        <taxon>Lentzea</taxon>
    </lineage>
</organism>
<dbReference type="RefSeq" id="WP_211337296.1">
    <property type="nucleotide sequence ID" value="NZ_QGHB01000003.1"/>
</dbReference>
<keyword evidence="3" id="KW-0489">Methyltransferase</keyword>
<dbReference type="Gene3D" id="3.40.50.150">
    <property type="entry name" value="Vaccinia Virus protein VP39"/>
    <property type="match status" value="1"/>
</dbReference>
<evidence type="ECO:0000313" key="3">
    <source>
        <dbReference type="EMBL" id="PWK88406.1"/>
    </source>
</evidence>
<dbReference type="EMBL" id="QGHB01000003">
    <property type="protein sequence ID" value="PWK88406.1"/>
    <property type="molecule type" value="Genomic_DNA"/>
</dbReference>
<dbReference type="InterPro" id="IPR041698">
    <property type="entry name" value="Methyltransf_25"/>
</dbReference>
<feature type="domain" description="Methyltransferase" evidence="2">
    <location>
        <begin position="51"/>
        <end position="144"/>
    </location>
</feature>
<dbReference type="SUPFAM" id="SSF53335">
    <property type="entry name" value="S-adenosyl-L-methionine-dependent methyltransferases"/>
    <property type="match status" value="1"/>
</dbReference>
<reference evidence="3 4" key="1">
    <citation type="submission" date="2018-05" db="EMBL/GenBank/DDBJ databases">
        <title>Genomic Encyclopedia of Type Strains, Phase IV (KMG-IV): sequencing the most valuable type-strain genomes for metagenomic binning, comparative biology and taxonomic classification.</title>
        <authorList>
            <person name="Goeker M."/>
        </authorList>
    </citation>
    <scope>NUCLEOTIDE SEQUENCE [LARGE SCALE GENOMIC DNA]</scope>
    <source>
        <strain evidence="3 4">DSM 45480</strain>
    </source>
</reference>
<evidence type="ECO:0000256" key="1">
    <source>
        <dbReference type="SAM" id="MobiDB-lite"/>
    </source>
</evidence>
<dbReference type="Pfam" id="PF13649">
    <property type="entry name" value="Methyltransf_25"/>
    <property type="match status" value="1"/>
</dbReference>
<keyword evidence="3" id="KW-0808">Transferase</keyword>
<protein>
    <submittedName>
        <fullName evidence="3">Methyltransferase family protein</fullName>
    </submittedName>
</protein>
<dbReference type="InterPro" id="IPR029063">
    <property type="entry name" value="SAM-dependent_MTases_sf"/>
</dbReference>
<name>A0A316I4T3_9PSEU</name>
<feature type="region of interest" description="Disordered" evidence="1">
    <location>
        <begin position="252"/>
        <end position="271"/>
    </location>
</feature>
<dbReference type="AlphaFoldDB" id="A0A316I4T3"/>
<evidence type="ECO:0000313" key="4">
    <source>
        <dbReference type="Proteomes" id="UP000246005"/>
    </source>
</evidence>
<dbReference type="Proteomes" id="UP000246005">
    <property type="component" value="Unassembled WGS sequence"/>
</dbReference>
<evidence type="ECO:0000259" key="2">
    <source>
        <dbReference type="Pfam" id="PF13649"/>
    </source>
</evidence>
<dbReference type="GO" id="GO:0008168">
    <property type="term" value="F:methyltransferase activity"/>
    <property type="evidence" value="ECO:0007669"/>
    <property type="project" value="UniProtKB-KW"/>
</dbReference>
<dbReference type="GO" id="GO:0032259">
    <property type="term" value="P:methylation"/>
    <property type="evidence" value="ECO:0007669"/>
    <property type="project" value="UniProtKB-KW"/>
</dbReference>
<comment type="caution">
    <text evidence="3">The sequence shown here is derived from an EMBL/GenBank/DDBJ whole genome shotgun (WGS) entry which is preliminary data.</text>
</comment>